<dbReference type="GO" id="GO:0005886">
    <property type="term" value="C:plasma membrane"/>
    <property type="evidence" value="ECO:0007669"/>
    <property type="project" value="UniProtKB-SubCell"/>
</dbReference>
<keyword evidence="6 12" id="KW-0472">Membrane</keyword>
<protein>
    <recommendedName>
        <fullName evidence="13">G-protein coupled receptors family 1 profile domain-containing protein</fullName>
    </recommendedName>
</protein>
<dbReference type="InterPro" id="IPR000276">
    <property type="entry name" value="GPCR_Rhodpsn"/>
</dbReference>
<evidence type="ECO:0000256" key="2">
    <source>
        <dbReference type="ARBA" id="ARBA00022475"/>
    </source>
</evidence>
<evidence type="ECO:0000256" key="7">
    <source>
        <dbReference type="ARBA" id="ARBA00023157"/>
    </source>
</evidence>
<dbReference type="PANTHER" id="PTHR24230:SF61">
    <property type="entry name" value="GALANIN RECEPTOR TYPE 1-LIKE"/>
    <property type="match status" value="1"/>
</dbReference>
<keyword evidence="15" id="KW-1185">Reference proteome</keyword>
<dbReference type="Proteomes" id="UP001497482">
    <property type="component" value="Chromosome 22"/>
</dbReference>
<dbReference type="SUPFAM" id="SSF81321">
    <property type="entry name" value="Family A G protein-coupled receptor-like"/>
    <property type="match status" value="1"/>
</dbReference>
<keyword evidence="5 10" id="KW-0297">G-protein coupled receptor</keyword>
<comment type="subcellular location">
    <subcellularLocation>
        <location evidence="1">Cell membrane</location>
        <topology evidence="1">Multi-pass membrane protein</topology>
    </subcellularLocation>
</comment>
<evidence type="ECO:0000256" key="6">
    <source>
        <dbReference type="ARBA" id="ARBA00023136"/>
    </source>
</evidence>
<dbReference type="PRINTS" id="PR00237">
    <property type="entry name" value="GPCRRHODOPSN"/>
</dbReference>
<sequence length="285" mass="30988">MLFPGNESWSEAEENRTGALVALGGPGAPDGPGPEAVVVPVLFGLIFALGLVGNCLVLAVVGRARYGSGPGVPRGVSAGQSPTNLFILNLSVADLCFLLVCVPVHATIYSLPQWLFGSFLCTFGHYVFTVCMLVSVFTLSAMSVDRYVAVVLSRRAACVRSRRNALLAVALTWILALVLSVPVAQHQVVTGHPHAPNSTFCWERWYGPSRAAYRVTVVMLGYVLPLLLICVSYSKVLFHLHKKMKNMSKKSERSKKKRPQLQIDDPSANGAAGTGRRAWERRRRV</sequence>
<dbReference type="PRINTS" id="PR00663">
    <property type="entry name" value="GALANINR"/>
</dbReference>
<dbReference type="PROSITE" id="PS50262">
    <property type="entry name" value="G_PROTEIN_RECEP_F1_2"/>
    <property type="match status" value="1"/>
</dbReference>
<dbReference type="PROSITE" id="PS00237">
    <property type="entry name" value="G_PROTEIN_RECEP_F1_1"/>
    <property type="match status" value="1"/>
</dbReference>
<evidence type="ECO:0000256" key="10">
    <source>
        <dbReference type="RuleBase" id="RU000688"/>
    </source>
</evidence>
<reference evidence="14 15" key="1">
    <citation type="submission" date="2024-04" db="EMBL/GenBank/DDBJ databases">
        <authorList>
            <person name="Waldvogel A.-M."/>
            <person name="Schoenle A."/>
        </authorList>
    </citation>
    <scope>NUCLEOTIDE SEQUENCE [LARGE SCALE GENOMIC DNA]</scope>
</reference>
<dbReference type="EMBL" id="OZ035844">
    <property type="protein sequence ID" value="CAL1598725.1"/>
    <property type="molecule type" value="Genomic_DNA"/>
</dbReference>
<dbReference type="InterPro" id="IPR000405">
    <property type="entry name" value="Galanin_rcpt"/>
</dbReference>
<name>A0AAV2LES0_KNICA</name>
<evidence type="ECO:0000259" key="13">
    <source>
        <dbReference type="PROSITE" id="PS50262"/>
    </source>
</evidence>
<comment type="similarity">
    <text evidence="10">Belongs to the G-protein coupled receptor 1 family.</text>
</comment>
<evidence type="ECO:0000313" key="14">
    <source>
        <dbReference type="EMBL" id="CAL1598725.1"/>
    </source>
</evidence>
<dbReference type="Pfam" id="PF00001">
    <property type="entry name" value="7tm_1"/>
    <property type="match status" value="1"/>
</dbReference>
<keyword evidence="2" id="KW-1003">Cell membrane</keyword>
<evidence type="ECO:0000256" key="4">
    <source>
        <dbReference type="ARBA" id="ARBA00022989"/>
    </source>
</evidence>
<feature type="transmembrane region" description="Helical" evidence="12">
    <location>
        <begin position="85"/>
        <end position="111"/>
    </location>
</feature>
<keyword evidence="8 10" id="KW-0675">Receptor</keyword>
<evidence type="ECO:0000313" key="15">
    <source>
        <dbReference type="Proteomes" id="UP001497482"/>
    </source>
</evidence>
<evidence type="ECO:0000256" key="9">
    <source>
        <dbReference type="ARBA" id="ARBA00023224"/>
    </source>
</evidence>
<keyword evidence="9 10" id="KW-0807">Transducer</keyword>
<evidence type="ECO:0000256" key="11">
    <source>
        <dbReference type="SAM" id="MobiDB-lite"/>
    </source>
</evidence>
<keyword evidence="4 12" id="KW-1133">Transmembrane helix</keyword>
<feature type="domain" description="G-protein coupled receptors family 1 profile" evidence="13">
    <location>
        <begin position="53"/>
        <end position="285"/>
    </location>
</feature>
<feature type="region of interest" description="Disordered" evidence="11">
    <location>
        <begin position="247"/>
        <end position="285"/>
    </location>
</feature>
<organism evidence="14 15">
    <name type="scientific">Knipowitschia caucasica</name>
    <name type="common">Caucasian dwarf goby</name>
    <name type="synonym">Pomatoschistus caucasicus</name>
    <dbReference type="NCBI Taxonomy" id="637954"/>
    <lineage>
        <taxon>Eukaryota</taxon>
        <taxon>Metazoa</taxon>
        <taxon>Chordata</taxon>
        <taxon>Craniata</taxon>
        <taxon>Vertebrata</taxon>
        <taxon>Euteleostomi</taxon>
        <taxon>Actinopterygii</taxon>
        <taxon>Neopterygii</taxon>
        <taxon>Teleostei</taxon>
        <taxon>Neoteleostei</taxon>
        <taxon>Acanthomorphata</taxon>
        <taxon>Gobiaria</taxon>
        <taxon>Gobiiformes</taxon>
        <taxon>Gobioidei</taxon>
        <taxon>Gobiidae</taxon>
        <taxon>Gobiinae</taxon>
        <taxon>Knipowitschia</taxon>
    </lineage>
</organism>
<dbReference type="InterPro" id="IPR017452">
    <property type="entry name" value="GPCR_Rhodpsn_7TM"/>
</dbReference>
<dbReference type="GO" id="GO:0008528">
    <property type="term" value="F:G protein-coupled peptide receptor activity"/>
    <property type="evidence" value="ECO:0007669"/>
    <property type="project" value="TreeGrafter"/>
</dbReference>
<dbReference type="PANTHER" id="PTHR24230">
    <property type="entry name" value="G-PROTEIN COUPLED RECEPTOR"/>
    <property type="match status" value="1"/>
</dbReference>
<gene>
    <name evidence="14" type="ORF">KC01_LOCUS27088</name>
</gene>
<feature type="compositionally biased region" description="Basic residues" evidence="11">
    <location>
        <begin position="247"/>
        <end position="259"/>
    </location>
</feature>
<feature type="transmembrane region" description="Helical" evidence="12">
    <location>
        <begin position="41"/>
        <end position="64"/>
    </location>
</feature>
<keyword evidence="3 10" id="KW-0812">Transmembrane</keyword>
<feature type="transmembrane region" description="Helical" evidence="12">
    <location>
        <begin position="165"/>
        <end position="184"/>
    </location>
</feature>
<evidence type="ECO:0000256" key="1">
    <source>
        <dbReference type="ARBA" id="ARBA00004651"/>
    </source>
</evidence>
<keyword evidence="7" id="KW-1015">Disulfide bond</keyword>
<dbReference type="Gene3D" id="1.20.1070.10">
    <property type="entry name" value="Rhodopsin 7-helix transmembrane proteins"/>
    <property type="match status" value="1"/>
</dbReference>
<dbReference type="GO" id="GO:0007218">
    <property type="term" value="P:neuropeptide signaling pathway"/>
    <property type="evidence" value="ECO:0007669"/>
    <property type="project" value="TreeGrafter"/>
</dbReference>
<evidence type="ECO:0000256" key="8">
    <source>
        <dbReference type="ARBA" id="ARBA00023170"/>
    </source>
</evidence>
<dbReference type="AlphaFoldDB" id="A0AAV2LES0"/>
<feature type="transmembrane region" description="Helical" evidence="12">
    <location>
        <begin position="123"/>
        <end position="144"/>
    </location>
</feature>
<evidence type="ECO:0000256" key="12">
    <source>
        <dbReference type="SAM" id="Phobius"/>
    </source>
</evidence>
<accession>A0AAV2LES0</accession>
<feature type="transmembrane region" description="Helical" evidence="12">
    <location>
        <begin position="212"/>
        <end position="238"/>
    </location>
</feature>
<proteinExistence type="inferred from homology"/>
<evidence type="ECO:0000256" key="5">
    <source>
        <dbReference type="ARBA" id="ARBA00023040"/>
    </source>
</evidence>
<evidence type="ECO:0000256" key="3">
    <source>
        <dbReference type="ARBA" id="ARBA00022692"/>
    </source>
</evidence>